<dbReference type="InterPro" id="IPR039248">
    <property type="entry name" value="Ptase_RsbX"/>
</dbReference>
<dbReference type="InterPro" id="IPR036457">
    <property type="entry name" value="PPM-type-like_dom_sf"/>
</dbReference>
<reference evidence="3" key="1">
    <citation type="journal article" date="2019" name="Int. J. Syst. Evol. Microbiol.">
        <title>The Global Catalogue of Microorganisms (GCM) 10K type strain sequencing project: providing services to taxonomists for standard genome sequencing and annotation.</title>
        <authorList>
            <consortium name="The Broad Institute Genomics Platform"/>
            <consortium name="The Broad Institute Genome Sequencing Center for Infectious Disease"/>
            <person name="Wu L."/>
            <person name="Ma J."/>
        </authorList>
    </citation>
    <scope>NUCLEOTIDE SEQUENCE [LARGE SCALE GENOMIC DNA]</scope>
    <source>
        <strain evidence="3">JCM 4737</strain>
    </source>
</reference>
<accession>A0ABQ3DL90</accession>
<gene>
    <name evidence="2" type="ORF">GCM10010346_31860</name>
</gene>
<dbReference type="EMBL" id="BMVO01000008">
    <property type="protein sequence ID" value="GHB06249.1"/>
    <property type="molecule type" value="Genomic_DNA"/>
</dbReference>
<dbReference type="Gene3D" id="3.60.40.10">
    <property type="entry name" value="PPM-type phosphatase domain"/>
    <property type="match status" value="1"/>
</dbReference>
<dbReference type="Gene3D" id="3.30.565.10">
    <property type="entry name" value="Histidine kinase-like ATPase, C-terminal domain"/>
    <property type="match status" value="1"/>
</dbReference>
<organism evidence="2 3">
    <name type="scientific">Streptomyces chryseus</name>
    <dbReference type="NCBI Taxonomy" id="68186"/>
    <lineage>
        <taxon>Bacteria</taxon>
        <taxon>Bacillati</taxon>
        <taxon>Actinomycetota</taxon>
        <taxon>Actinomycetes</taxon>
        <taxon>Kitasatosporales</taxon>
        <taxon>Streptomycetaceae</taxon>
        <taxon>Streptomyces</taxon>
    </lineage>
</organism>
<dbReference type="RefSeq" id="WP_208766342.1">
    <property type="nucleotide sequence ID" value="NZ_BMVO01000008.1"/>
</dbReference>
<dbReference type="SUPFAM" id="SSF81606">
    <property type="entry name" value="PP2C-like"/>
    <property type="match status" value="1"/>
</dbReference>
<feature type="domain" description="PPM-type phosphatase" evidence="1">
    <location>
        <begin position="144"/>
        <end position="332"/>
    </location>
</feature>
<dbReference type="Proteomes" id="UP000599437">
    <property type="component" value="Unassembled WGS sequence"/>
</dbReference>
<dbReference type="InterPro" id="IPR001932">
    <property type="entry name" value="PPM-type_phosphatase-like_dom"/>
</dbReference>
<evidence type="ECO:0000313" key="2">
    <source>
        <dbReference type="EMBL" id="GHB06249.1"/>
    </source>
</evidence>
<dbReference type="SMART" id="SM00331">
    <property type="entry name" value="PP2C_SIG"/>
    <property type="match status" value="1"/>
</dbReference>
<keyword evidence="3" id="KW-1185">Reference proteome</keyword>
<evidence type="ECO:0000259" key="1">
    <source>
        <dbReference type="SMART" id="SM00331"/>
    </source>
</evidence>
<dbReference type="PANTHER" id="PTHR35801">
    <property type="entry name" value="PHOSPHOSERINE PHOSPHATASE RSBX"/>
    <property type="match status" value="1"/>
</dbReference>
<dbReference type="SUPFAM" id="SSF55874">
    <property type="entry name" value="ATPase domain of HSP90 chaperone/DNA topoisomerase II/histidine kinase"/>
    <property type="match status" value="1"/>
</dbReference>
<dbReference type="PANTHER" id="PTHR35801:SF1">
    <property type="entry name" value="PHOSPHOSERINE PHOSPHATASE RSBX"/>
    <property type="match status" value="1"/>
</dbReference>
<evidence type="ECO:0000313" key="3">
    <source>
        <dbReference type="Proteomes" id="UP000599437"/>
    </source>
</evidence>
<dbReference type="InterPro" id="IPR036890">
    <property type="entry name" value="HATPase_C_sf"/>
</dbReference>
<proteinExistence type="predicted"/>
<protein>
    <submittedName>
        <fullName evidence="2">Anti-sigma regulatory factor</fullName>
    </submittedName>
</protein>
<sequence length="337" mass="34921">MTRRVVPPTVLVRIDHYSAVHLAAATARSVAQECGLPGAMPDRAAVLASELASNVDKHAKDGALYIQPLPLGVGLEIQAADRGPGMPELQRCLADGYTTTGTLGAGLGAVSRIASDFTIRTQVGVGTLVCARLALPGQPQHLCQGAGLVCLPAEGEADCGDAAALVEHDGVRTAIVIDGLGHGPHAAEAAQTALRAFGAAADRPLSGIITALHRALRHTRGAAVGLLRPRPDHAEYCGIGNVRALALSPDGVHHRLTGQPGVVGWRMPTPQSRMIPLTQGTTAVLHSDGINHQWAHAPSPFQLRLPPPLLATAVAHGHRSGRDDATVLAVKPHLGPR</sequence>
<comment type="caution">
    <text evidence="2">The sequence shown here is derived from an EMBL/GenBank/DDBJ whole genome shotgun (WGS) entry which is preliminary data.</text>
</comment>
<dbReference type="Pfam" id="PF07228">
    <property type="entry name" value="SpoIIE"/>
    <property type="match status" value="1"/>
</dbReference>
<name>A0ABQ3DL90_9ACTN</name>